<name>A0A9Q8WEF2_9PEZI</name>
<accession>A0A9Q8WEF2</accession>
<dbReference type="GeneID" id="73339094"/>
<protein>
    <submittedName>
        <fullName evidence="1">Uncharacterized protein</fullName>
    </submittedName>
</protein>
<evidence type="ECO:0000313" key="1">
    <source>
        <dbReference type="EMBL" id="UQC79595.1"/>
    </source>
</evidence>
<proteinExistence type="predicted"/>
<dbReference type="RefSeq" id="XP_049141227.1">
    <property type="nucleotide sequence ID" value="XM_049284084.1"/>
</dbReference>
<evidence type="ECO:0000313" key="2">
    <source>
        <dbReference type="Proteomes" id="UP000830671"/>
    </source>
</evidence>
<gene>
    <name evidence="1" type="ORF">CLUP02_05075</name>
</gene>
<reference evidence="1" key="1">
    <citation type="journal article" date="2021" name="Mol. Plant Microbe Interact.">
        <title>Complete Genome Sequence of the Plant-Pathogenic Fungus Colletotrichum lupini.</title>
        <authorList>
            <person name="Baroncelli R."/>
            <person name="Pensec F."/>
            <person name="Da Lio D."/>
            <person name="Boufleur T."/>
            <person name="Vicente I."/>
            <person name="Sarrocco S."/>
            <person name="Picot A."/>
            <person name="Baraldi E."/>
            <person name="Sukno S."/>
            <person name="Thon M."/>
            <person name="Le Floch G."/>
        </authorList>
    </citation>
    <scope>NUCLEOTIDE SEQUENCE</scope>
    <source>
        <strain evidence="1">IMI 504893</strain>
    </source>
</reference>
<sequence>MLSTWVTDCQLNLQIFQTVQRLEESSPYPPHLHSLSLSLMLKKGLIRPKFNPLVRYLRPCFSRLHQQYYFRDSYPHYLQLPVTTRDSLLGLAFFIALLILSVKSLGQLSRLVCLMACVSSCKQVAIIHIHRIKDNLGSASPFNAASSNFTPSFHAPSFGAILTPGTGFFPSRLNGPLPCWALSIIQYGWPEERHDCWSQLEVLSGHMPLGKLNSSSSLSRVNIIITQPQNTIRIGGACPCSLVCPSLTSYEGRPTGLSNFPPVRLSVRQLIV</sequence>
<dbReference type="Proteomes" id="UP000830671">
    <property type="component" value="Chromosome 3"/>
</dbReference>
<dbReference type="EMBL" id="CP019475">
    <property type="protein sequence ID" value="UQC79595.1"/>
    <property type="molecule type" value="Genomic_DNA"/>
</dbReference>
<dbReference type="KEGG" id="clup:CLUP02_05075"/>
<keyword evidence="2" id="KW-1185">Reference proteome</keyword>
<organism evidence="1 2">
    <name type="scientific">Colletotrichum lupini</name>
    <dbReference type="NCBI Taxonomy" id="145971"/>
    <lineage>
        <taxon>Eukaryota</taxon>
        <taxon>Fungi</taxon>
        <taxon>Dikarya</taxon>
        <taxon>Ascomycota</taxon>
        <taxon>Pezizomycotina</taxon>
        <taxon>Sordariomycetes</taxon>
        <taxon>Hypocreomycetidae</taxon>
        <taxon>Glomerellales</taxon>
        <taxon>Glomerellaceae</taxon>
        <taxon>Colletotrichum</taxon>
        <taxon>Colletotrichum acutatum species complex</taxon>
    </lineage>
</organism>
<dbReference type="AlphaFoldDB" id="A0A9Q8WEF2"/>